<dbReference type="OrthoDB" id="9984024at2759"/>
<dbReference type="Gene3D" id="1.50.10.20">
    <property type="match status" value="1"/>
</dbReference>
<dbReference type="InterPro" id="IPR005198">
    <property type="entry name" value="Glyco_hydro_76"/>
</dbReference>
<dbReference type="AlphaFoldDB" id="A0A8W8HP39"/>
<evidence type="ECO:0000313" key="2">
    <source>
        <dbReference type="EnsemblMetazoa" id="G10411.3:cds"/>
    </source>
</evidence>
<dbReference type="InterPro" id="IPR008928">
    <property type="entry name" value="6-hairpin_glycosidase_sf"/>
</dbReference>
<feature type="chain" id="PRO_5042430648" evidence="1">
    <location>
        <begin position="24"/>
        <end position="458"/>
    </location>
</feature>
<keyword evidence="1" id="KW-0732">Signal</keyword>
<dbReference type="InterPro" id="IPR053169">
    <property type="entry name" value="MUG_Protein"/>
</dbReference>
<dbReference type="SUPFAM" id="SSF48208">
    <property type="entry name" value="Six-hairpin glycosidases"/>
    <property type="match status" value="1"/>
</dbReference>
<dbReference type="PANTHER" id="PTHR47791:SF3">
    <property type="entry name" value="MEIOTICALLY UP-REGULATED GENE 191 PROTEIN"/>
    <property type="match status" value="1"/>
</dbReference>
<dbReference type="OMA" id="YTSYTCC"/>
<keyword evidence="3" id="KW-1185">Reference proteome</keyword>
<evidence type="ECO:0000256" key="1">
    <source>
        <dbReference type="SAM" id="SignalP"/>
    </source>
</evidence>
<evidence type="ECO:0000313" key="3">
    <source>
        <dbReference type="Proteomes" id="UP000005408"/>
    </source>
</evidence>
<dbReference type="GO" id="GO:0005975">
    <property type="term" value="P:carbohydrate metabolic process"/>
    <property type="evidence" value="ECO:0007669"/>
    <property type="project" value="InterPro"/>
</dbReference>
<proteinExistence type="predicted"/>
<dbReference type="EnsemblMetazoa" id="G10411.3">
    <property type="protein sequence ID" value="G10411.3:cds"/>
    <property type="gene ID" value="G10411"/>
</dbReference>
<organism evidence="2 3">
    <name type="scientific">Magallana gigas</name>
    <name type="common">Pacific oyster</name>
    <name type="synonym">Crassostrea gigas</name>
    <dbReference type="NCBI Taxonomy" id="29159"/>
    <lineage>
        <taxon>Eukaryota</taxon>
        <taxon>Metazoa</taxon>
        <taxon>Spiralia</taxon>
        <taxon>Lophotrochozoa</taxon>
        <taxon>Mollusca</taxon>
        <taxon>Bivalvia</taxon>
        <taxon>Autobranchia</taxon>
        <taxon>Pteriomorphia</taxon>
        <taxon>Ostreida</taxon>
        <taxon>Ostreoidea</taxon>
        <taxon>Ostreidae</taxon>
        <taxon>Magallana</taxon>
    </lineage>
</organism>
<feature type="signal peptide" evidence="1">
    <location>
        <begin position="1"/>
        <end position="23"/>
    </location>
</feature>
<dbReference type="PANTHER" id="PTHR47791">
    <property type="entry name" value="MEIOTICALLY UP-REGULATED GENE 191 PROTEIN"/>
    <property type="match status" value="1"/>
</dbReference>
<dbReference type="Proteomes" id="UP000005408">
    <property type="component" value="Unassembled WGS sequence"/>
</dbReference>
<accession>A0A8W8HP39</accession>
<reference evidence="2" key="1">
    <citation type="submission" date="2022-08" db="UniProtKB">
        <authorList>
            <consortium name="EnsemblMetazoa"/>
        </authorList>
    </citation>
    <scope>IDENTIFICATION</scope>
    <source>
        <strain evidence="2">05x7-T-G4-1.051#20</strain>
    </source>
</reference>
<protein>
    <submittedName>
        <fullName evidence="2">Uncharacterized protein</fullName>
    </submittedName>
</protein>
<sequence length="458" mass="51601">MASLNPVVFLAVVVICFIGPVVGDENTTCSVAMFGGDHGAYLACIAQFAHQCNWFPSPLAGLYSYQVWNGYDGFWQNGAVLETMANFIEFAKHQRYMSVVKGSHRDLYSLMEAYGPYPSFDDMGWYGLSYARIYELFGFQDFLQTAQDIFDWCWKTGWDSSNKCEGGMWFDNNVNAKVAITNVQMFHVAAKLYRLTNNTEYRNKSEMIENFLFANNFINSSTYLMSDGIDLDTCKPSNTVGFTYETGVLIGALSEMYRLTKNESYLGLAENLASAVIDYNSNTTGVFTEKNCDPDCDDDAKMFKGIFVRNLRYFMDTVNNATLRKKYQNWMEFQIQANLKQNMCNEVPISKCYIVFKDGPPSFKVTGPVFSSNWNGPFDYGAPMQQTSVLDLFVASILPGTKCSGVFCNYDPRIPPPKPMTCSSRPCPPGEDCCAYKHKASYTCCDKSQKCNKQGICV</sequence>
<name>A0A8W8HP39_MAGGI</name>
<dbReference type="Pfam" id="PF03663">
    <property type="entry name" value="Glyco_hydro_76"/>
    <property type="match status" value="1"/>
</dbReference>
<dbReference type="EnsemblMetazoa" id="G10411.2">
    <property type="protein sequence ID" value="G10411.2:cds"/>
    <property type="gene ID" value="G10411"/>
</dbReference>